<evidence type="ECO:0000313" key="2">
    <source>
        <dbReference type="Proteomes" id="UP000586031"/>
    </source>
</evidence>
<dbReference type="PROSITE" id="PS51257">
    <property type="entry name" value="PROKAR_LIPOPROTEIN"/>
    <property type="match status" value="1"/>
</dbReference>
<accession>A0A7J4TI31</accession>
<protein>
    <submittedName>
        <fullName evidence="1">YgiT-type zinc finger protein</fullName>
    </submittedName>
</protein>
<organism evidence="1 2">
    <name type="scientific">Methanobacterium subterraneum</name>
    <dbReference type="NCBI Taxonomy" id="59277"/>
    <lineage>
        <taxon>Archaea</taxon>
        <taxon>Methanobacteriati</taxon>
        <taxon>Methanobacteriota</taxon>
        <taxon>Methanomada group</taxon>
        <taxon>Methanobacteria</taxon>
        <taxon>Methanobacteriales</taxon>
        <taxon>Methanobacteriaceae</taxon>
        <taxon>Methanobacterium</taxon>
    </lineage>
</organism>
<name>A0A7J4TI31_9EURY</name>
<evidence type="ECO:0000313" key="1">
    <source>
        <dbReference type="EMBL" id="HII83667.1"/>
    </source>
</evidence>
<dbReference type="InterPro" id="IPR022453">
    <property type="entry name" value="Znf_MqsA-type"/>
</dbReference>
<dbReference type="Proteomes" id="UP000586031">
    <property type="component" value="Unassembled WGS sequence"/>
</dbReference>
<proteinExistence type="predicted"/>
<sequence length="102" mass="11073">MKIKTTTLIMFSFILIALISSGCVTDDAGNQNSQSSSGKQLSDSQNNQLFKKECPNCGGTLKIVGSMSYETKNGMILVKNGNFECPNCGSKYSCNNFTCYKT</sequence>
<reference evidence="2" key="1">
    <citation type="journal article" date="2020" name="bioRxiv">
        <title>A rank-normalized archaeal taxonomy based on genome phylogeny resolves widespread incomplete and uneven classifications.</title>
        <authorList>
            <person name="Rinke C."/>
            <person name="Chuvochina M."/>
            <person name="Mussig A.J."/>
            <person name="Chaumeil P.-A."/>
            <person name="Waite D.W."/>
            <person name="Whitman W.B."/>
            <person name="Parks D.H."/>
            <person name="Hugenholtz P."/>
        </authorList>
    </citation>
    <scope>NUCLEOTIDE SEQUENCE [LARGE SCALE GENOMIC DNA]</scope>
</reference>
<gene>
    <name evidence="1" type="ORF">HA271_02235</name>
</gene>
<dbReference type="EMBL" id="DUHE01000063">
    <property type="protein sequence ID" value="HII83667.1"/>
    <property type="molecule type" value="Genomic_DNA"/>
</dbReference>
<comment type="caution">
    <text evidence="1">The sequence shown here is derived from an EMBL/GenBank/DDBJ whole genome shotgun (WGS) entry which is preliminary data.</text>
</comment>
<dbReference type="NCBIfam" id="TIGR03831">
    <property type="entry name" value="YgiT_finger"/>
    <property type="match status" value="1"/>
</dbReference>
<dbReference type="AlphaFoldDB" id="A0A7J4TI31"/>